<dbReference type="Proteomes" id="UP000003505">
    <property type="component" value="Unassembled WGS sequence"/>
</dbReference>
<reference evidence="4 7" key="2">
    <citation type="submission" date="2011-04" db="EMBL/GenBank/DDBJ databases">
        <title>The complete genome of Selenomonas sputigena DSM 20758.</title>
        <authorList>
            <consortium name="US DOE Joint Genome Institute (JGI-PGF)"/>
            <person name="Lucas S."/>
            <person name="Copeland A."/>
            <person name="Lapidus A."/>
            <person name="Bruce D."/>
            <person name="Goodwin L."/>
            <person name="Pitluck S."/>
            <person name="Peters L."/>
            <person name="Kyrpides N."/>
            <person name="Mavromatis K."/>
            <person name="Ivanova N."/>
            <person name="Ovchinnikova G."/>
            <person name="Teshima H."/>
            <person name="Detter J.C."/>
            <person name="Tapia R."/>
            <person name="Han C."/>
            <person name="Land M."/>
            <person name="Hauser L."/>
            <person name="Markowitz V."/>
            <person name="Cheng J.-F."/>
            <person name="Hugenholtz P."/>
            <person name="Woyke T."/>
            <person name="Wu D."/>
            <person name="Gronow S."/>
            <person name="Wellnitz S."/>
            <person name="Schneider S."/>
            <person name="Klenk H.-P."/>
            <person name="Eisen J.A."/>
        </authorList>
    </citation>
    <scope>NUCLEOTIDE SEQUENCE [LARGE SCALE GENOMIC DNA]</scope>
    <source>
        <strain evidence="4">ATCC 35185</strain>
        <strain evidence="7">ATCC 35185 / DSM 20758 / VPI D19B-28</strain>
    </source>
</reference>
<organism evidence="5 6">
    <name type="scientific">Selenomonas sputigena (strain ATCC 35185 / DSM 20758 / CCUG 44933 / VPI D19B-28)</name>
    <dbReference type="NCBI Taxonomy" id="546271"/>
    <lineage>
        <taxon>Bacteria</taxon>
        <taxon>Bacillati</taxon>
        <taxon>Bacillota</taxon>
        <taxon>Negativicutes</taxon>
        <taxon>Selenomonadales</taxon>
        <taxon>Selenomonadaceae</taxon>
        <taxon>Selenomonas</taxon>
    </lineage>
</organism>
<feature type="transmembrane region" description="Helical" evidence="2">
    <location>
        <begin position="31"/>
        <end position="53"/>
    </location>
</feature>
<gene>
    <name evidence="4" type="ordered locus">Selsp_0742</name>
    <name evidence="5" type="ORF">SELSPUOL_01779</name>
</gene>
<evidence type="ECO:0000256" key="1">
    <source>
        <dbReference type="ARBA" id="ARBA00006068"/>
    </source>
</evidence>
<dbReference type="Proteomes" id="UP000011124">
    <property type="component" value="Chromosome"/>
</dbReference>
<dbReference type="NCBIfam" id="TIGR00350">
    <property type="entry name" value="lytR_cpsA_psr"/>
    <property type="match status" value="1"/>
</dbReference>
<sequence>MTQRKRSRTQENIRLKRKEQARRRRIARARFLVLMFFLAIFIAVLAVAGYFLYGIGHSIYQEIDAVYQGYEERRQERDRHVDAKFDGYTNVLVLGIDDGADENGTEGQHADTILLLSMENATGRLRAITVPPNMIVQLPQKGGEIRATDLYAHGGAPTMVQALSDLLGVSIHQYVTLDTHALADLVDVLGGVDLYVEDEMNYDDPEAGLSIHIPKGFQHLDGDTSQKYLRYRSSELGEVGRLHRQQRFAKALYEKFLQVDTIPKLPDVADIFKYRMTTSAEIFDSARLAKVLKNLGDEPPTTLLLPTVQREGYWLPDRAAIGQKIEELFPELVKHEGENDDNK</sequence>
<keyword evidence="7" id="KW-1185">Reference proteome</keyword>
<evidence type="ECO:0000313" key="6">
    <source>
        <dbReference type="Proteomes" id="UP000003505"/>
    </source>
</evidence>
<dbReference type="AlphaFoldDB" id="C9LWC5"/>
<dbReference type="Pfam" id="PF03816">
    <property type="entry name" value="LytR_cpsA_psr"/>
    <property type="match status" value="1"/>
</dbReference>
<dbReference type="HOGENOM" id="CLU_016455_5_3_9"/>
<evidence type="ECO:0000259" key="3">
    <source>
        <dbReference type="Pfam" id="PF03816"/>
    </source>
</evidence>
<dbReference type="InterPro" id="IPR050922">
    <property type="entry name" value="LytR/CpsA/Psr_CW_biosynth"/>
</dbReference>
<dbReference type="EMBL" id="ACKP02000042">
    <property type="protein sequence ID" value="EEX76822.1"/>
    <property type="molecule type" value="Genomic_DNA"/>
</dbReference>
<dbReference type="STRING" id="546271.Selsp_0742"/>
<dbReference type="PANTHER" id="PTHR33392">
    <property type="entry name" value="POLYISOPRENYL-TEICHOIC ACID--PEPTIDOGLYCAN TEICHOIC ACID TRANSFERASE TAGU"/>
    <property type="match status" value="1"/>
</dbReference>
<proteinExistence type="inferred from homology"/>
<dbReference type="PANTHER" id="PTHR33392:SF6">
    <property type="entry name" value="POLYISOPRENYL-TEICHOIC ACID--PEPTIDOGLYCAN TEICHOIC ACID TRANSFERASE TAGU"/>
    <property type="match status" value="1"/>
</dbReference>
<protein>
    <submittedName>
        <fullName evidence="5">Cell envelope-like function transcriptional attenuator common domain protein</fullName>
    </submittedName>
    <submittedName>
        <fullName evidence="4">Cell envelope-related transcriptional attenuator</fullName>
    </submittedName>
</protein>
<keyword evidence="2" id="KW-0812">Transmembrane</keyword>
<dbReference type="Gene3D" id="3.40.630.190">
    <property type="entry name" value="LCP protein"/>
    <property type="match status" value="1"/>
</dbReference>
<keyword evidence="2" id="KW-0472">Membrane</keyword>
<dbReference type="eggNOG" id="COG1316">
    <property type="taxonomic scope" value="Bacteria"/>
</dbReference>
<evidence type="ECO:0000313" key="4">
    <source>
        <dbReference type="EMBL" id="AEB99708.1"/>
    </source>
</evidence>
<evidence type="ECO:0000313" key="5">
    <source>
        <dbReference type="EMBL" id="EEX76822.1"/>
    </source>
</evidence>
<feature type="domain" description="Cell envelope-related transcriptional attenuator" evidence="3">
    <location>
        <begin position="109"/>
        <end position="256"/>
    </location>
</feature>
<evidence type="ECO:0000256" key="2">
    <source>
        <dbReference type="SAM" id="Phobius"/>
    </source>
</evidence>
<name>C9LWC5_SELS3</name>
<dbReference type="KEGG" id="ssg:Selsp_0742"/>
<accession>C9LWC5</accession>
<dbReference type="RefSeq" id="WP_006193081.1">
    <property type="nucleotide sequence ID" value="NC_015437.1"/>
</dbReference>
<reference evidence="5 6" key="1">
    <citation type="submission" date="2009-09" db="EMBL/GenBank/DDBJ databases">
        <authorList>
            <person name="Weinstock G."/>
            <person name="Sodergren E."/>
            <person name="Clifton S."/>
            <person name="Fulton L."/>
            <person name="Fulton B."/>
            <person name="Courtney L."/>
            <person name="Fronick C."/>
            <person name="Harrison M."/>
            <person name="Strong C."/>
            <person name="Farmer C."/>
            <person name="Delahaunty K."/>
            <person name="Markovic C."/>
            <person name="Hall O."/>
            <person name="Minx P."/>
            <person name="Tomlinson C."/>
            <person name="Mitreva M."/>
            <person name="Nelson J."/>
            <person name="Hou S."/>
            <person name="Wollam A."/>
            <person name="Pepin K.H."/>
            <person name="Johnson M."/>
            <person name="Bhonagiri V."/>
            <person name="Nash W.E."/>
            <person name="Warren W."/>
            <person name="Chinwalla A."/>
            <person name="Mardis E.R."/>
            <person name="Wilson R.K."/>
        </authorList>
    </citation>
    <scope>NUCLEOTIDE SEQUENCE [LARGE SCALE GENOMIC DNA]</scope>
    <source>
        <strain evidence="5">ATCC 35185</strain>
        <strain evidence="6">ATCC 35185 / DSM 20758 / VPI D19B-28</strain>
    </source>
</reference>
<evidence type="ECO:0000313" key="7">
    <source>
        <dbReference type="Proteomes" id="UP000011124"/>
    </source>
</evidence>
<dbReference type="OrthoDB" id="9782542at2"/>
<dbReference type="EMBL" id="CP002637">
    <property type="protein sequence ID" value="AEB99708.1"/>
    <property type="molecule type" value="Genomic_DNA"/>
</dbReference>
<keyword evidence="2" id="KW-1133">Transmembrane helix</keyword>
<dbReference type="InterPro" id="IPR004474">
    <property type="entry name" value="LytR_CpsA_psr"/>
</dbReference>
<comment type="similarity">
    <text evidence="1">Belongs to the LytR/CpsA/Psr (LCP) family.</text>
</comment>